<evidence type="ECO:0000313" key="2">
    <source>
        <dbReference type="Proteomes" id="UP000051160"/>
    </source>
</evidence>
<gene>
    <name evidence="1" type="ORF">FD04_GL000374</name>
</gene>
<evidence type="ECO:0000313" key="1">
    <source>
        <dbReference type="EMBL" id="KRK98640.1"/>
    </source>
</evidence>
<reference evidence="1 2" key="1">
    <citation type="journal article" date="2015" name="Genome Announc.">
        <title>Expanding the biotechnology potential of lactobacilli through comparative genomics of 213 strains and associated genera.</title>
        <authorList>
            <person name="Sun Z."/>
            <person name="Harris H.M."/>
            <person name="McCann A."/>
            <person name="Guo C."/>
            <person name="Argimon S."/>
            <person name="Zhang W."/>
            <person name="Yang X."/>
            <person name="Jeffery I.B."/>
            <person name="Cooney J.C."/>
            <person name="Kagawa T.F."/>
            <person name="Liu W."/>
            <person name="Song Y."/>
            <person name="Salvetti E."/>
            <person name="Wrobel A."/>
            <person name="Rasinkangas P."/>
            <person name="Parkhill J."/>
            <person name="Rea M.C."/>
            <person name="O'Sullivan O."/>
            <person name="Ritari J."/>
            <person name="Douillard F.P."/>
            <person name="Paul Ross R."/>
            <person name="Yang R."/>
            <person name="Briner A.E."/>
            <person name="Felis G.E."/>
            <person name="de Vos W.M."/>
            <person name="Barrangou R."/>
            <person name="Klaenhammer T.R."/>
            <person name="Caufield P.W."/>
            <person name="Cui Y."/>
            <person name="Zhang H."/>
            <person name="O'Toole P.W."/>
        </authorList>
    </citation>
    <scope>NUCLEOTIDE SEQUENCE [LARGE SCALE GENOMIC DNA]</scope>
    <source>
        <strain evidence="1 2">DSM 19909</strain>
    </source>
</reference>
<name>A0A0R1LT41_9LACO</name>
<dbReference type="Proteomes" id="UP000051160">
    <property type="component" value="Unassembled WGS sequence"/>
</dbReference>
<organism evidence="1 2">
    <name type="scientific">Secundilactobacillus odoratitofui DSM 19909 = JCM 15043</name>
    <dbReference type="NCBI Taxonomy" id="1423776"/>
    <lineage>
        <taxon>Bacteria</taxon>
        <taxon>Bacillati</taxon>
        <taxon>Bacillota</taxon>
        <taxon>Bacilli</taxon>
        <taxon>Lactobacillales</taxon>
        <taxon>Lactobacillaceae</taxon>
        <taxon>Secundilactobacillus</taxon>
    </lineage>
</organism>
<dbReference type="AlphaFoldDB" id="A0A0R1LT41"/>
<protein>
    <recommendedName>
        <fullName evidence="3">Mga helix-turn-helix domain-containing protein</fullName>
    </recommendedName>
</protein>
<dbReference type="STRING" id="1423776.FD04_GL000374"/>
<dbReference type="EMBL" id="AZEE01000027">
    <property type="protein sequence ID" value="KRK98640.1"/>
    <property type="molecule type" value="Genomic_DNA"/>
</dbReference>
<dbReference type="OrthoDB" id="2263968at2"/>
<comment type="caution">
    <text evidence="1">The sequence shown here is derived from an EMBL/GenBank/DDBJ whole genome shotgun (WGS) entry which is preliminary data.</text>
</comment>
<evidence type="ECO:0008006" key="3">
    <source>
        <dbReference type="Google" id="ProtNLM"/>
    </source>
</evidence>
<proteinExistence type="predicted"/>
<sequence length="494" mass="56876">MSYWSLLEQDDQATLALVWLLESAPGNAMLVTDVMTQLSLSRYKLNKSVEESQKIFNEMPELIDWQIELKHGLVVLQNATFAGFRILQLHLLKRNMTYKILFFEYFVRRHGDRRHFFDNAHISQARYYALRSQIQTEFHTQDAFQNLVGVSVHPEFAKRADLTSFCYYYFSGIESPFPELEEVSSHFLNFLAMTLKLSLTPSQRLKLKLFFQVQVQRIHGFHDLNTRSSVQLESNQTTGFIVNFYNHYVPNIENTDVSSEVTYLYLFLLSQKMIDDVPLKLETKLTKRLNLAVQESQKYLNQTPIINHQRLSVADADHVIDQLLTIGNWLAFFNMTTTPEQYELNIDRLAQSFPGIVSLARELCEIAQRTSQLKLPADSVPKIVYNFVVLLIDLLPTDVIEDQVTVCIDFGQSNVPVNYIENLLQLHILGGVHVTHSLTAATDIYLSDTVVNDLNQAIQITWPNPLQTNDWSALNDVVNQLKQQKIAKLQVIGK</sequence>
<accession>A0A0R1LT41</accession>
<keyword evidence="2" id="KW-1185">Reference proteome</keyword>
<dbReference type="PATRIC" id="fig|1423776.4.peg.376"/>
<dbReference type="RefSeq" id="WP_056947066.1">
    <property type="nucleotide sequence ID" value="NZ_AZEE01000027.1"/>
</dbReference>